<dbReference type="EMBL" id="KI658066">
    <property type="protein sequence ID" value="ETN83922.1"/>
    <property type="molecule type" value="Genomic_DNA"/>
</dbReference>
<sequence length="113" mass="12522">MSSVSPGTAETGIPLNLPASHGSHNVAFGSRLAPNKPLVFIVVFADRSQKHNFALNRYNVVVDGSDDIYLLPSVSSRSSSTFDMTSRDKRITSVIWDTAFHSDARVERERWEV</sequence>
<evidence type="ECO:0000313" key="1">
    <source>
        <dbReference type="EMBL" id="ETN83922.1"/>
    </source>
</evidence>
<dbReference type="AlphaFoldDB" id="W2TSD4"/>
<dbReference type="KEGG" id="nai:NECAME_01715"/>
<evidence type="ECO:0000313" key="2">
    <source>
        <dbReference type="Proteomes" id="UP000053676"/>
    </source>
</evidence>
<proteinExistence type="predicted"/>
<protein>
    <submittedName>
        <fullName evidence="1">Uncharacterized protein</fullName>
    </submittedName>
</protein>
<reference evidence="2" key="1">
    <citation type="journal article" date="2014" name="Nat. Genet.">
        <title>Genome of the human hookworm Necator americanus.</title>
        <authorList>
            <person name="Tang Y.T."/>
            <person name="Gao X."/>
            <person name="Rosa B.A."/>
            <person name="Abubucker S."/>
            <person name="Hallsworth-Pepin K."/>
            <person name="Martin J."/>
            <person name="Tyagi R."/>
            <person name="Heizer E."/>
            <person name="Zhang X."/>
            <person name="Bhonagiri-Palsikar V."/>
            <person name="Minx P."/>
            <person name="Warren W.C."/>
            <person name="Wang Q."/>
            <person name="Zhan B."/>
            <person name="Hotez P.J."/>
            <person name="Sternberg P.W."/>
            <person name="Dougall A."/>
            <person name="Gaze S.T."/>
            <person name="Mulvenna J."/>
            <person name="Sotillo J."/>
            <person name="Ranganathan S."/>
            <person name="Rabelo E.M."/>
            <person name="Wilson R.K."/>
            <person name="Felgner P.L."/>
            <person name="Bethony J."/>
            <person name="Hawdon J.M."/>
            <person name="Gasser R.B."/>
            <person name="Loukas A."/>
            <person name="Mitreva M."/>
        </authorList>
    </citation>
    <scope>NUCLEOTIDE SEQUENCE [LARGE SCALE GENOMIC DNA]</scope>
</reference>
<accession>W2TSD4</accession>
<name>W2TSD4_NECAM</name>
<gene>
    <name evidence="1" type="ORF">NECAME_01715</name>
</gene>
<dbReference type="Proteomes" id="UP000053676">
    <property type="component" value="Unassembled WGS sequence"/>
</dbReference>
<organism evidence="1 2">
    <name type="scientific">Necator americanus</name>
    <name type="common">Human hookworm</name>
    <dbReference type="NCBI Taxonomy" id="51031"/>
    <lineage>
        <taxon>Eukaryota</taxon>
        <taxon>Metazoa</taxon>
        <taxon>Ecdysozoa</taxon>
        <taxon>Nematoda</taxon>
        <taxon>Chromadorea</taxon>
        <taxon>Rhabditida</taxon>
        <taxon>Rhabditina</taxon>
        <taxon>Rhabditomorpha</taxon>
        <taxon>Strongyloidea</taxon>
        <taxon>Ancylostomatidae</taxon>
        <taxon>Bunostominae</taxon>
        <taxon>Necator</taxon>
    </lineage>
</organism>
<keyword evidence="2" id="KW-1185">Reference proteome</keyword>